<evidence type="ECO:0000256" key="1">
    <source>
        <dbReference type="ARBA" id="ARBA00009861"/>
    </source>
</evidence>
<dbReference type="PANTHER" id="PTHR31642">
    <property type="entry name" value="TRICHOTHECENE 3-O-ACETYLTRANSFERASE"/>
    <property type="match status" value="1"/>
</dbReference>
<comment type="similarity">
    <text evidence="1">Belongs to the plant acyltransferase family.</text>
</comment>
<reference evidence="2" key="2">
    <citation type="journal article" date="2024" name="Plant">
        <title>Genomic evolution and insights into agronomic trait innovations of Sesamum species.</title>
        <authorList>
            <person name="Miao H."/>
            <person name="Wang L."/>
            <person name="Qu L."/>
            <person name="Liu H."/>
            <person name="Sun Y."/>
            <person name="Le M."/>
            <person name="Wang Q."/>
            <person name="Wei S."/>
            <person name="Zheng Y."/>
            <person name="Lin W."/>
            <person name="Duan Y."/>
            <person name="Cao H."/>
            <person name="Xiong S."/>
            <person name="Wang X."/>
            <person name="Wei L."/>
            <person name="Li C."/>
            <person name="Ma Q."/>
            <person name="Ju M."/>
            <person name="Zhao R."/>
            <person name="Li G."/>
            <person name="Mu C."/>
            <person name="Tian Q."/>
            <person name="Mei H."/>
            <person name="Zhang T."/>
            <person name="Gao T."/>
            <person name="Zhang H."/>
        </authorList>
    </citation>
    <scope>NUCLEOTIDE SEQUENCE</scope>
    <source>
        <strain evidence="2">3651</strain>
    </source>
</reference>
<dbReference type="AlphaFoldDB" id="A0AAE2CRV5"/>
<gene>
    <name evidence="2" type="ORF">Salat_0981800</name>
</gene>
<dbReference type="PANTHER" id="PTHR31642:SF189">
    <property type="entry name" value="ACYLTRANSFERASE GLAUCE"/>
    <property type="match status" value="1"/>
</dbReference>
<dbReference type="EMBL" id="JACGWO010000003">
    <property type="protein sequence ID" value="KAK4432197.1"/>
    <property type="molecule type" value="Genomic_DNA"/>
</dbReference>
<evidence type="ECO:0000313" key="3">
    <source>
        <dbReference type="Proteomes" id="UP001293254"/>
    </source>
</evidence>
<sequence length="445" mass="49716">METLSPNPAIQDLKLTFHQSTLVFPSQQTHQHKTLFLSNIDQSLHFNLQLLYFFSPNPDFPPETLAARLKLAIQKVLVPYDFMAGRLNWNHHTARLDLLCNAAGAGFVAASSAFSLDEIGDLACPNPAFRQLAVQTLNNLEDQPLSVFQVTSFTCGGFAIGVSLNHVLLDGLAGRMFLENLASQAFQDKPLAAIPCHDRHLLAARTPPLVSFPHPEFLKPQFPVLGRPVSGSKQELEFKVFKISSSDVNFLKAMAAKQAAADNNATPVKITTFNVIAALIWRCRALSLCDVEGNKDRVFSISYAVDMRSRLNPPLPPEYCGNAILPAYASAKCRDMEKWPLWKLVEMISEGIARMSDEYVKSAIDWLEINKGIPYGDCILTSWLRLGLNEVVFPWGKALHCCLVVNNLERLCWMIPHVDGVNILIQRPAQEMDRFTFHLRNSFLA</sequence>
<keyword evidence="3" id="KW-1185">Reference proteome</keyword>
<dbReference type="SUPFAM" id="SSF52777">
    <property type="entry name" value="CoA-dependent acyltransferases"/>
    <property type="match status" value="1"/>
</dbReference>
<proteinExistence type="inferred from homology"/>
<name>A0AAE2CRV5_9LAMI</name>
<dbReference type="GO" id="GO:0016747">
    <property type="term" value="F:acyltransferase activity, transferring groups other than amino-acyl groups"/>
    <property type="evidence" value="ECO:0007669"/>
    <property type="project" value="TreeGrafter"/>
</dbReference>
<protein>
    <submittedName>
        <fullName evidence="2">Shikimate O-hydroxycinnamoyltransferase</fullName>
    </submittedName>
</protein>
<dbReference type="InterPro" id="IPR023213">
    <property type="entry name" value="CAT-like_dom_sf"/>
</dbReference>
<reference evidence="2" key="1">
    <citation type="submission" date="2020-06" db="EMBL/GenBank/DDBJ databases">
        <authorList>
            <person name="Li T."/>
            <person name="Hu X."/>
            <person name="Zhang T."/>
            <person name="Song X."/>
            <person name="Zhang H."/>
            <person name="Dai N."/>
            <person name="Sheng W."/>
            <person name="Hou X."/>
            <person name="Wei L."/>
        </authorList>
    </citation>
    <scope>NUCLEOTIDE SEQUENCE</scope>
    <source>
        <strain evidence="2">3651</strain>
        <tissue evidence="2">Leaf</tissue>
    </source>
</reference>
<organism evidence="2 3">
    <name type="scientific">Sesamum alatum</name>
    <dbReference type="NCBI Taxonomy" id="300844"/>
    <lineage>
        <taxon>Eukaryota</taxon>
        <taxon>Viridiplantae</taxon>
        <taxon>Streptophyta</taxon>
        <taxon>Embryophyta</taxon>
        <taxon>Tracheophyta</taxon>
        <taxon>Spermatophyta</taxon>
        <taxon>Magnoliopsida</taxon>
        <taxon>eudicotyledons</taxon>
        <taxon>Gunneridae</taxon>
        <taxon>Pentapetalae</taxon>
        <taxon>asterids</taxon>
        <taxon>lamiids</taxon>
        <taxon>Lamiales</taxon>
        <taxon>Pedaliaceae</taxon>
        <taxon>Sesamum</taxon>
    </lineage>
</organism>
<accession>A0AAE2CRV5</accession>
<dbReference type="Pfam" id="PF02458">
    <property type="entry name" value="Transferase"/>
    <property type="match status" value="1"/>
</dbReference>
<dbReference type="Gene3D" id="3.30.559.10">
    <property type="entry name" value="Chloramphenicol acetyltransferase-like domain"/>
    <property type="match status" value="2"/>
</dbReference>
<evidence type="ECO:0000313" key="2">
    <source>
        <dbReference type="EMBL" id="KAK4432197.1"/>
    </source>
</evidence>
<comment type="caution">
    <text evidence="2">The sequence shown here is derived from an EMBL/GenBank/DDBJ whole genome shotgun (WGS) entry which is preliminary data.</text>
</comment>
<dbReference type="Proteomes" id="UP001293254">
    <property type="component" value="Unassembled WGS sequence"/>
</dbReference>
<dbReference type="InterPro" id="IPR050317">
    <property type="entry name" value="Plant_Fungal_Acyltransferase"/>
</dbReference>